<organism evidence="3 4">
    <name type="scientific">Cucurbita argyrosperma subsp. sororia</name>
    <dbReference type="NCBI Taxonomy" id="37648"/>
    <lineage>
        <taxon>Eukaryota</taxon>
        <taxon>Viridiplantae</taxon>
        <taxon>Streptophyta</taxon>
        <taxon>Embryophyta</taxon>
        <taxon>Tracheophyta</taxon>
        <taxon>Spermatophyta</taxon>
        <taxon>Magnoliopsida</taxon>
        <taxon>eudicotyledons</taxon>
        <taxon>Gunneridae</taxon>
        <taxon>Pentapetalae</taxon>
        <taxon>rosids</taxon>
        <taxon>fabids</taxon>
        <taxon>Cucurbitales</taxon>
        <taxon>Cucurbitaceae</taxon>
        <taxon>Cucurbiteae</taxon>
        <taxon>Cucurbita</taxon>
    </lineage>
</organism>
<reference evidence="3 4" key="1">
    <citation type="journal article" date="2021" name="Hortic Res">
        <title>The domestication of Cucurbita argyrosperma as revealed by the genome of its wild relative.</title>
        <authorList>
            <person name="Barrera-Redondo J."/>
            <person name="Sanchez-de la Vega G."/>
            <person name="Aguirre-Liguori J.A."/>
            <person name="Castellanos-Morales G."/>
            <person name="Gutierrez-Guerrero Y.T."/>
            <person name="Aguirre-Dugua X."/>
            <person name="Aguirre-Planter E."/>
            <person name="Tenaillon M.I."/>
            <person name="Lira-Saade R."/>
            <person name="Eguiarte L.E."/>
        </authorList>
    </citation>
    <scope>NUCLEOTIDE SEQUENCE [LARGE SCALE GENOMIC DNA]</scope>
    <source>
        <strain evidence="3">JBR-2021</strain>
    </source>
</reference>
<feature type="non-terminal residue" evidence="3">
    <location>
        <position position="1"/>
    </location>
</feature>
<dbReference type="CDD" id="cd10017">
    <property type="entry name" value="B3_DNA"/>
    <property type="match status" value="1"/>
</dbReference>
<dbReference type="GO" id="GO:0003677">
    <property type="term" value="F:DNA binding"/>
    <property type="evidence" value="ECO:0007669"/>
    <property type="project" value="InterPro"/>
</dbReference>
<keyword evidence="4" id="KW-1185">Reference proteome</keyword>
<dbReference type="AlphaFoldDB" id="A0AAV6N3P4"/>
<evidence type="ECO:0000256" key="1">
    <source>
        <dbReference type="SAM" id="MobiDB-lite"/>
    </source>
</evidence>
<dbReference type="Proteomes" id="UP000685013">
    <property type="component" value="Chromosome 10"/>
</dbReference>
<dbReference type="PANTHER" id="PTHR31541">
    <property type="entry name" value="B3 DOMAIN PLANT PROTEIN-RELATED"/>
    <property type="match status" value="1"/>
</dbReference>
<dbReference type="EMBL" id="JAGKQH010000010">
    <property type="protein sequence ID" value="KAG6589940.1"/>
    <property type="molecule type" value="Genomic_DNA"/>
</dbReference>
<dbReference type="SMART" id="SM01019">
    <property type="entry name" value="B3"/>
    <property type="match status" value="1"/>
</dbReference>
<dbReference type="PROSITE" id="PS50863">
    <property type="entry name" value="B3"/>
    <property type="match status" value="1"/>
</dbReference>
<dbReference type="PANTHER" id="PTHR31541:SF28">
    <property type="entry name" value="TF-B3 DOMAIN-CONTAINING PROTEIN"/>
    <property type="match status" value="1"/>
</dbReference>
<dbReference type="InterPro" id="IPR003340">
    <property type="entry name" value="B3_DNA-bd"/>
</dbReference>
<proteinExistence type="predicted"/>
<evidence type="ECO:0000313" key="3">
    <source>
        <dbReference type="EMBL" id="KAG6589940.1"/>
    </source>
</evidence>
<feature type="domain" description="TF-B3" evidence="2">
    <location>
        <begin position="101"/>
        <end position="208"/>
    </location>
</feature>
<dbReference type="Pfam" id="PF02362">
    <property type="entry name" value="B3"/>
    <property type="match status" value="1"/>
</dbReference>
<name>A0AAV6N3P4_9ROSI</name>
<feature type="compositionally biased region" description="Acidic residues" evidence="1">
    <location>
        <begin position="51"/>
        <end position="61"/>
    </location>
</feature>
<sequence length="212" mass="24021">MVRVHYRHNNRIIEKDVYETARIFHCLCTGEQFPEPSYSSDEQVSGSTSGDMDDENEAPSINGDEDVALEVEEVAEVVAPVVIPALAVIMNIIGARSPPWEKRLTKSDVSEGQGRLIVRKEFVTNHLLPMFNADEDPSEGIDVTVYNGEGRQYDMQFKLWASKLYVLTKGWNDFYKTNNLTDPGLYVTLWMFRHVETHKICFAVTAGQFGEP</sequence>
<accession>A0AAV6N3P4</accession>
<feature type="compositionally biased region" description="Polar residues" evidence="1">
    <location>
        <begin position="37"/>
        <end position="50"/>
    </location>
</feature>
<feature type="region of interest" description="Disordered" evidence="1">
    <location>
        <begin position="34"/>
        <end position="61"/>
    </location>
</feature>
<dbReference type="InterPro" id="IPR005508">
    <property type="entry name" value="At2g31720-like"/>
</dbReference>
<comment type="caution">
    <text evidence="3">The sequence shown here is derived from an EMBL/GenBank/DDBJ whole genome shotgun (WGS) entry which is preliminary data.</text>
</comment>
<evidence type="ECO:0000259" key="2">
    <source>
        <dbReference type="PROSITE" id="PS50863"/>
    </source>
</evidence>
<protein>
    <submittedName>
        <fullName evidence="3">B3 domain-containing protein</fullName>
    </submittedName>
</protein>
<evidence type="ECO:0000313" key="4">
    <source>
        <dbReference type="Proteomes" id="UP000685013"/>
    </source>
</evidence>
<gene>
    <name evidence="3" type="ORF">SDJN03_15363</name>
</gene>